<evidence type="ECO:0000313" key="2">
    <source>
        <dbReference type="EMBL" id="KAG2582174.1"/>
    </source>
</evidence>
<dbReference type="EMBL" id="CM029047">
    <property type="protein sequence ID" value="KAG2582174.1"/>
    <property type="molecule type" value="Genomic_DNA"/>
</dbReference>
<dbReference type="Proteomes" id="UP000823388">
    <property type="component" value="Chromosome 6K"/>
</dbReference>
<evidence type="ECO:0000256" key="1">
    <source>
        <dbReference type="SAM" id="SignalP"/>
    </source>
</evidence>
<keyword evidence="1" id="KW-0732">Signal</keyword>
<feature type="signal peptide" evidence="1">
    <location>
        <begin position="1"/>
        <end position="39"/>
    </location>
</feature>
<evidence type="ECO:0008006" key="4">
    <source>
        <dbReference type="Google" id="ProtNLM"/>
    </source>
</evidence>
<accession>A0A8T0R9M1</accession>
<protein>
    <recommendedName>
        <fullName evidence="4">Secreted protein</fullName>
    </recommendedName>
</protein>
<evidence type="ECO:0000313" key="3">
    <source>
        <dbReference type="Proteomes" id="UP000823388"/>
    </source>
</evidence>
<dbReference type="AlphaFoldDB" id="A0A8T0R9M1"/>
<proteinExistence type="predicted"/>
<comment type="caution">
    <text evidence="2">The sequence shown here is derived from an EMBL/GenBank/DDBJ whole genome shotgun (WGS) entry which is preliminary data.</text>
</comment>
<gene>
    <name evidence="2" type="ORF">PVAP13_6KG066400</name>
</gene>
<reference evidence="2" key="1">
    <citation type="submission" date="2020-05" db="EMBL/GenBank/DDBJ databases">
        <title>WGS assembly of Panicum virgatum.</title>
        <authorList>
            <person name="Lovell J.T."/>
            <person name="Jenkins J."/>
            <person name="Shu S."/>
            <person name="Juenger T.E."/>
            <person name="Schmutz J."/>
        </authorList>
    </citation>
    <scope>NUCLEOTIDE SEQUENCE</scope>
    <source>
        <strain evidence="2">AP13</strain>
    </source>
</reference>
<name>A0A8T0R9M1_PANVG</name>
<feature type="chain" id="PRO_5035835668" description="Secreted protein" evidence="1">
    <location>
        <begin position="40"/>
        <end position="103"/>
    </location>
</feature>
<sequence length="103" mass="11304">MVMFNNNLASSRMQRRWTTTAAVLLILAVMSSIAPPCEAGNCIGGKCASPPFVPVRPKSLRCFMPGTRQECNIQGCATVCSRNGINTHWGYCDKSTWECCCPR</sequence>
<organism evidence="2 3">
    <name type="scientific">Panicum virgatum</name>
    <name type="common">Blackwell switchgrass</name>
    <dbReference type="NCBI Taxonomy" id="38727"/>
    <lineage>
        <taxon>Eukaryota</taxon>
        <taxon>Viridiplantae</taxon>
        <taxon>Streptophyta</taxon>
        <taxon>Embryophyta</taxon>
        <taxon>Tracheophyta</taxon>
        <taxon>Spermatophyta</taxon>
        <taxon>Magnoliopsida</taxon>
        <taxon>Liliopsida</taxon>
        <taxon>Poales</taxon>
        <taxon>Poaceae</taxon>
        <taxon>PACMAD clade</taxon>
        <taxon>Panicoideae</taxon>
        <taxon>Panicodae</taxon>
        <taxon>Paniceae</taxon>
        <taxon>Panicinae</taxon>
        <taxon>Panicum</taxon>
        <taxon>Panicum sect. Hiantes</taxon>
    </lineage>
</organism>
<keyword evidence="3" id="KW-1185">Reference proteome</keyword>